<dbReference type="EMBL" id="KE343925">
    <property type="protein sequence ID" value="EXB46346.1"/>
    <property type="molecule type" value="Genomic_DNA"/>
</dbReference>
<reference evidence="2" key="1">
    <citation type="submission" date="2013-01" db="EMBL/GenBank/DDBJ databases">
        <title>Draft Genome Sequence of a Mulberry Tree, Morus notabilis C.K. Schneid.</title>
        <authorList>
            <person name="He N."/>
            <person name="Zhao S."/>
        </authorList>
    </citation>
    <scope>NUCLEOTIDE SEQUENCE</scope>
</reference>
<keyword evidence="2" id="KW-1185">Reference proteome</keyword>
<protein>
    <submittedName>
        <fullName evidence="1">Uncharacterized protein</fullName>
    </submittedName>
</protein>
<dbReference type="AlphaFoldDB" id="W9QPG2"/>
<accession>W9QPG2</accession>
<sequence>MKTLPSLMLSNLYIWTSCARYHHLPRTPNVGDSIVLPIIRTRAILTVRLVEYGSHRFATHVPMSDKHIQSYRQTSGEVGKTWIRQETINTS</sequence>
<organism evidence="1 2">
    <name type="scientific">Morus notabilis</name>
    <dbReference type="NCBI Taxonomy" id="981085"/>
    <lineage>
        <taxon>Eukaryota</taxon>
        <taxon>Viridiplantae</taxon>
        <taxon>Streptophyta</taxon>
        <taxon>Embryophyta</taxon>
        <taxon>Tracheophyta</taxon>
        <taxon>Spermatophyta</taxon>
        <taxon>Magnoliopsida</taxon>
        <taxon>eudicotyledons</taxon>
        <taxon>Gunneridae</taxon>
        <taxon>Pentapetalae</taxon>
        <taxon>rosids</taxon>
        <taxon>fabids</taxon>
        <taxon>Rosales</taxon>
        <taxon>Moraceae</taxon>
        <taxon>Moreae</taxon>
        <taxon>Morus</taxon>
    </lineage>
</organism>
<evidence type="ECO:0000313" key="1">
    <source>
        <dbReference type="EMBL" id="EXB46346.1"/>
    </source>
</evidence>
<proteinExistence type="predicted"/>
<dbReference type="PROSITE" id="PS51257">
    <property type="entry name" value="PROKAR_LIPOPROTEIN"/>
    <property type="match status" value="1"/>
</dbReference>
<evidence type="ECO:0000313" key="2">
    <source>
        <dbReference type="Proteomes" id="UP000030645"/>
    </source>
</evidence>
<gene>
    <name evidence="1" type="ORF">L484_009495</name>
</gene>
<name>W9QPG2_9ROSA</name>
<dbReference type="Proteomes" id="UP000030645">
    <property type="component" value="Unassembled WGS sequence"/>
</dbReference>